<dbReference type="PANTHER" id="PTHR43157:SF31">
    <property type="entry name" value="PHOSPHATIDYLINOSITOL-GLYCAN BIOSYNTHESIS CLASS F PROTEIN"/>
    <property type="match status" value="1"/>
</dbReference>
<protein>
    <recommendedName>
        <fullName evidence="4">NAD(P)-binding protein</fullName>
    </recommendedName>
</protein>
<dbReference type="Proteomes" id="UP001303373">
    <property type="component" value="Chromosome 10"/>
</dbReference>
<name>A0AAQ3MB39_9PEZI</name>
<sequence>MSKFVPTKMGNPMGPILIWEKFHPPQDVRVSFKGQTIIITGANTGVGFEAAIKFLESGAKKLILGVRSLKKGEDAQAKMEERTGIKGVVEVWQLDMLNYDSIQAFSKRASSELDRLDIAVLNAGVSATKYVKSTYGYESTLQVNVLSTTLLGLLLLPKLKTSKTNDFTPVLELIGSSSHTVIYDLAKDGNATPLEVYNKEIYFDPLSQYSVSKLFLEYAHAGLTKVAGTDVFVTSVCPGATRSELTRDARAIWYFRIILFFLELVQRTGEEGSRTYITGTTMGLKAQGRFIRDDHIQDPSPMLQGERGAKTQGEVWRNIVAALKQDVPDIDRFITT</sequence>
<accession>A0AAQ3MB39</accession>
<evidence type="ECO:0000313" key="3">
    <source>
        <dbReference type="Proteomes" id="UP001303373"/>
    </source>
</evidence>
<keyword evidence="3" id="KW-1185">Reference proteome</keyword>
<dbReference type="InterPro" id="IPR036291">
    <property type="entry name" value="NAD(P)-bd_dom_sf"/>
</dbReference>
<keyword evidence="1" id="KW-0560">Oxidoreductase</keyword>
<evidence type="ECO:0000256" key="1">
    <source>
        <dbReference type="ARBA" id="ARBA00023002"/>
    </source>
</evidence>
<dbReference type="GO" id="GO:0016491">
    <property type="term" value="F:oxidoreductase activity"/>
    <property type="evidence" value="ECO:0007669"/>
    <property type="project" value="UniProtKB-KW"/>
</dbReference>
<proteinExistence type="predicted"/>
<dbReference type="PANTHER" id="PTHR43157">
    <property type="entry name" value="PHOSPHATIDYLINOSITOL-GLYCAN BIOSYNTHESIS CLASS F PROTEIN-RELATED"/>
    <property type="match status" value="1"/>
</dbReference>
<evidence type="ECO:0000313" key="2">
    <source>
        <dbReference type="EMBL" id="WPH03311.1"/>
    </source>
</evidence>
<dbReference type="EMBL" id="CP138589">
    <property type="protein sequence ID" value="WPH03311.1"/>
    <property type="molecule type" value="Genomic_DNA"/>
</dbReference>
<evidence type="ECO:0008006" key="4">
    <source>
        <dbReference type="Google" id="ProtNLM"/>
    </source>
</evidence>
<dbReference type="Gene3D" id="3.40.50.720">
    <property type="entry name" value="NAD(P)-binding Rossmann-like Domain"/>
    <property type="match status" value="1"/>
</dbReference>
<organism evidence="2 3">
    <name type="scientific">Acrodontium crateriforme</name>
    <dbReference type="NCBI Taxonomy" id="150365"/>
    <lineage>
        <taxon>Eukaryota</taxon>
        <taxon>Fungi</taxon>
        <taxon>Dikarya</taxon>
        <taxon>Ascomycota</taxon>
        <taxon>Pezizomycotina</taxon>
        <taxon>Dothideomycetes</taxon>
        <taxon>Dothideomycetidae</taxon>
        <taxon>Mycosphaerellales</taxon>
        <taxon>Teratosphaeriaceae</taxon>
        <taxon>Acrodontium</taxon>
    </lineage>
</organism>
<dbReference type="Pfam" id="PF00106">
    <property type="entry name" value="adh_short"/>
    <property type="match status" value="1"/>
</dbReference>
<reference evidence="2 3" key="1">
    <citation type="submission" date="2023-11" db="EMBL/GenBank/DDBJ databases">
        <title>An acidophilic fungus is an integral part of prey digestion in a carnivorous sundew plant.</title>
        <authorList>
            <person name="Tsai I.J."/>
        </authorList>
    </citation>
    <scope>NUCLEOTIDE SEQUENCE [LARGE SCALE GENOMIC DNA]</scope>
    <source>
        <strain evidence="2">169a</strain>
    </source>
</reference>
<dbReference type="SUPFAM" id="SSF51735">
    <property type="entry name" value="NAD(P)-binding Rossmann-fold domains"/>
    <property type="match status" value="1"/>
</dbReference>
<dbReference type="AlphaFoldDB" id="A0AAQ3MB39"/>
<dbReference type="PRINTS" id="PR00081">
    <property type="entry name" value="GDHRDH"/>
</dbReference>
<gene>
    <name evidence="2" type="ORF">R9X50_00618800</name>
</gene>
<dbReference type="InterPro" id="IPR002347">
    <property type="entry name" value="SDR_fam"/>
</dbReference>